<evidence type="ECO:0000256" key="1">
    <source>
        <dbReference type="SAM" id="MobiDB-lite"/>
    </source>
</evidence>
<feature type="non-terminal residue" evidence="2">
    <location>
        <position position="1"/>
    </location>
</feature>
<name>A0A0L0FAE7_9EUKA</name>
<dbReference type="Proteomes" id="UP000054560">
    <property type="component" value="Unassembled WGS sequence"/>
</dbReference>
<gene>
    <name evidence="2" type="ORF">SARC_13730</name>
</gene>
<dbReference type="RefSeq" id="XP_014147616.1">
    <property type="nucleotide sequence ID" value="XM_014292141.1"/>
</dbReference>
<feature type="compositionally biased region" description="Polar residues" evidence="1">
    <location>
        <begin position="79"/>
        <end position="106"/>
    </location>
</feature>
<keyword evidence="3" id="KW-1185">Reference proteome</keyword>
<dbReference type="GeneID" id="25914234"/>
<reference evidence="2 3" key="1">
    <citation type="submission" date="2011-02" db="EMBL/GenBank/DDBJ databases">
        <title>The Genome Sequence of Sphaeroforma arctica JP610.</title>
        <authorList>
            <consortium name="The Broad Institute Genome Sequencing Platform"/>
            <person name="Russ C."/>
            <person name="Cuomo C."/>
            <person name="Young S.K."/>
            <person name="Zeng Q."/>
            <person name="Gargeya S."/>
            <person name="Alvarado L."/>
            <person name="Berlin A."/>
            <person name="Chapman S.B."/>
            <person name="Chen Z."/>
            <person name="Freedman E."/>
            <person name="Gellesch M."/>
            <person name="Goldberg J."/>
            <person name="Griggs A."/>
            <person name="Gujja S."/>
            <person name="Heilman E."/>
            <person name="Heiman D."/>
            <person name="Howarth C."/>
            <person name="Mehta T."/>
            <person name="Neiman D."/>
            <person name="Pearson M."/>
            <person name="Roberts A."/>
            <person name="Saif S."/>
            <person name="Shea T."/>
            <person name="Shenoy N."/>
            <person name="Sisk P."/>
            <person name="Stolte C."/>
            <person name="Sykes S."/>
            <person name="White J."/>
            <person name="Yandava C."/>
            <person name="Burger G."/>
            <person name="Gray M.W."/>
            <person name="Holland P.W.H."/>
            <person name="King N."/>
            <person name="Lang F.B.F."/>
            <person name="Roger A.J."/>
            <person name="Ruiz-Trillo I."/>
            <person name="Haas B."/>
            <person name="Nusbaum C."/>
            <person name="Birren B."/>
        </authorList>
    </citation>
    <scope>NUCLEOTIDE SEQUENCE [LARGE SCALE GENOMIC DNA]</scope>
    <source>
        <strain evidence="2 3">JP610</strain>
    </source>
</reference>
<evidence type="ECO:0000313" key="3">
    <source>
        <dbReference type="Proteomes" id="UP000054560"/>
    </source>
</evidence>
<evidence type="ECO:0000313" key="2">
    <source>
        <dbReference type="EMBL" id="KNC73714.1"/>
    </source>
</evidence>
<proteinExistence type="predicted"/>
<protein>
    <submittedName>
        <fullName evidence="2">Uncharacterized protein</fullName>
    </submittedName>
</protein>
<organism evidence="2 3">
    <name type="scientific">Sphaeroforma arctica JP610</name>
    <dbReference type="NCBI Taxonomy" id="667725"/>
    <lineage>
        <taxon>Eukaryota</taxon>
        <taxon>Ichthyosporea</taxon>
        <taxon>Ichthyophonida</taxon>
        <taxon>Sphaeroforma</taxon>
    </lineage>
</organism>
<sequence>HTSAGPTAADASKSSEPPGGSMPHTQPPELTTPSAETQDGEESTGPKADNSTAMEPDSAHLNVRTLSEHLGAGEDVGTISETSINLQDTPSDMCNSVDSVTATSPAESAPRERRSGR</sequence>
<feature type="region of interest" description="Disordered" evidence="1">
    <location>
        <begin position="1"/>
        <end position="117"/>
    </location>
</feature>
<dbReference type="AlphaFoldDB" id="A0A0L0FAE7"/>
<dbReference type="EMBL" id="KQ245252">
    <property type="protein sequence ID" value="KNC73714.1"/>
    <property type="molecule type" value="Genomic_DNA"/>
</dbReference>
<accession>A0A0L0FAE7</accession>
<feature type="compositionally biased region" description="Polar residues" evidence="1">
    <location>
        <begin position="28"/>
        <end position="37"/>
    </location>
</feature>